<reference evidence="2 3" key="1">
    <citation type="submission" date="2017-06" db="EMBL/GenBank/DDBJ databases">
        <title>Sequencing and comparative analysis of myxobacterial genomes.</title>
        <authorList>
            <person name="Rupp O."/>
            <person name="Goesmann A."/>
            <person name="Sogaard-Andersen L."/>
        </authorList>
    </citation>
    <scope>NUCLEOTIDE SEQUENCE [LARGE SCALE GENOMIC DNA]</scope>
    <source>
        <strain evidence="2 3">DSM 52655</strain>
    </source>
</reference>
<gene>
    <name evidence="2" type="ORF">CYFUS_006596</name>
</gene>
<feature type="compositionally biased region" description="Pro residues" evidence="1">
    <location>
        <begin position="441"/>
        <end position="453"/>
    </location>
</feature>
<evidence type="ECO:0000256" key="1">
    <source>
        <dbReference type="SAM" id="MobiDB-lite"/>
    </source>
</evidence>
<proteinExistence type="predicted"/>
<name>A0A250JB43_9BACT</name>
<dbReference type="InterPro" id="IPR006944">
    <property type="entry name" value="Phage/GTA_portal"/>
</dbReference>
<dbReference type="RefSeq" id="WP_095988905.1">
    <property type="nucleotide sequence ID" value="NZ_CP022098.1"/>
</dbReference>
<evidence type="ECO:0000313" key="2">
    <source>
        <dbReference type="EMBL" id="ATB41134.1"/>
    </source>
</evidence>
<dbReference type="AlphaFoldDB" id="A0A250JB43"/>
<dbReference type="KEGG" id="cfus:CYFUS_006596"/>
<evidence type="ECO:0000313" key="3">
    <source>
        <dbReference type="Proteomes" id="UP000217257"/>
    </source>
</evidence>
<sequence length="453" mass="50400">MASLRTRLKAALTGLLLGPNTGRPLVHAIPLLPFSPRRGSRAVLLAYRENAWLRAVVDTVAEATATPRWRVFKPVTAKGKALAVSCKALGSGARTRDGRLERHKALSRGLERGDLVECESHELLNILESPHPEFTGRALRKLQQVHLDLVGETFLWLRRTLDGERRVAGYEVVPPHCVHQTPTDTGTHYVLTYNRFSGSVLAPEVLWLRHLDPENPYGRGTGRGLALGDELDTAESIQRARKATFVRGGLPAAVVGVDEGPAGDDKADELQAEYDEKFQKPESAGRVWFVNGKVSLSQIQQDFRALQMDEAEKGLRDYTRQTYNVSPELMGDLTSANRSTSEEAKYTLAEYAVLPRLEFQRTEYQLRLIPLVDEDAILDYEDPRPQSWERTLQVMTGAFNEGFTWNEVRAFGGYPPDPKLAGRRPRPLPGAQPVQDAPQEPRNPPPPRGPAAD</sequence>
<dbReference type="Pfam" id="PF04860">
    <property type="entry name" value="Phage_portal"/>
    <property type="match status" value="1"/>
</dbReference>
<protein>
    <recommendedName>
        <fullName evidence="4">Phage portal protein</fullName>
    </recommendedName>
</protein>
<evidence type="ECO:0008006" key="4">
    <source>
        <dbReference type="Google" id="ProtNLM"/>
    </source>
</evidence>
<dbReference type="Proteomes" id="UP000217257">
    <property type="component" value="Chromosome"/>
</dbReference>
<accession>A0A250JB43</accession>
<feature type="region of interest" description="Disordered" evidence="1">
    <location>
        <begin position="414"/>
        <end position="453"/>
    </location>
</feature>
<organism evidence="2 3">
    <name type="scientific">Cystobacter fuscus</name>
    <dbReference type="NCBI Taxonomy" id="43"/>
    <lineage>
        <taxon>Bacteria</taxon>
        <taxon>Pseudomonadati</taxon>
        <taxon>Myxococcota</taxon>
        <taxon>Myxococcia</taxon>
        <taxon>Myxococcales</taxon>
        <taxon>Cystobacterineae</taxon>
        <taxon>Archangiaceae</taxon>
        <taxon>Cystobacter</taxon>
    </lineage>
</organism>
<dbReference type="EMBL" id="CP022098">
    <property type="protein sequence ID" value="ATB41134.1"/>
    <property type="molecule type" value="Genomic_DNA"/>
</dbReference>